<reference evidence="1" key="1">
    <citation type="journal article" date="2015" name="Nature">
        <title>Complex archaea that bridge the gap between prokaryotes and eukaryotes.</title>
        <authorList>
            <person name="Spang A."/>
            <person name="Saw J.H."/>
            <person name="Jorgensen S.L."/>
            <person name="Zaremba-Niedzwiedzka K."/>
            <person name="Martijn J."/>
            <person name="Lind A.E."/>
            <person name="van Eijk R."/>
            <person name="Schleper C."/>
            <person name="Guy L."/>
            <person name="Ettema T.J."/>
        </authorList>
    </citation>
    <scope>NUCLEOTIDE SEQUENCE</scope>
</reference>
<protein>
    <submittedName>
        <fullName evidence="1">Uncharacterized protein</fullName>
    </submittedName>
</protein>
<comment type="caution">
    <text evidence="1">The sequence shown here is derived from an EMBL/GenBank/DDBJ whole genome shotgun (WGS) entry which is preliminary data.</text>
</comment>
<sequence>DLIVDLWDKENKNTLQNGGLKDE</sequence>
<feature type="non-terminal residue" evidence="1">
    <location>
        <position position="1"/>
    </location>
</feature>
<accession>A0A0F9MAB8</accession>
<dbReference type="EMBL" id="LAZR01009269">
    <property type="protein sequence ID" value="KKM73660.1"/>
    <property type="molecule type" value="Genomic_DNA"/>
</dbReference>
<evidence type="ECO:0000313" key="1">
    <source>
        <dbReference type="EMBL" id="KKM73660.1"/>
    </source>
</evidence>
<proteinExistence type="predicted"/>
<dbReference type="AlphaFoldDB" id="A0A0F9MAB8"/>
<organism evidence="1">
    <name type="scientific">marine sediment metagenome</name>
    <dbReference type="NCBI Taxonomy" id="412755"/>
    <lineage>
        <taxon>unclassified sequences</taxon>
        <taxon>metagenomes</taxon>
        <taxon>ecological metagenomes</taxon>
    </lineage>
</organism>
<name>A0A0F9MAB8_9ZZZZ</name>
<gene>
    <name evidence="1" type="ORF">LCGC14_1408230</name>
</gene>